<evidence type="ECO:0000256" key="4">
    <source>
        <dbReference type="ARBA" id="ARBA00022552"/>
    </source>
</evidence>
<dbReference type="GO" id="GO:0000454">
    <property type="term" value="P:snoRNA guided rRNA pseudouridine synthesis"/>
    <property type="evidence" value="ECO:0007669"/>
    <property type="project" value="TreeGrafter"/>
</dbReference>
<dbReference type="SUPFAM" id="SSF50447">
    <property type="entry name" value="Translation proteins"/>
    <property type="match status" value="1"/>
</dbReference>
<evidence type="ECO:0000256" key="6">
    <source>
        <dbReference type="ARBA" id="ARBA00023242"/>
    </source>
</evidence>
<feature type="compositionally biased region" description="Gly residues" evidence="10">
    <location>
        <begin position="12"/>
        <end position="26"/>
    </location>
</feature>
<dbReference type="InterPro" id="IPR009000">
    <property type="entry name" value="Transl_B-barrel_sf"/>
</dbReference>
<dbReference type="EMBL" id="JAFCMP010000357">
    <property type="protein sequence ID" value="KAG5180812.1"/>
    <property type="molecule type" value="Genomic_DNA"/>
</dbReference>
<reference evidence="11" key="1">
    <citation type="submission" date="2021-02" db="EMBL/GenBank/DDBJ databases">
        <title>First Annotated Genome of the Yellow-green Alga Tribonema minus.</title>
        <authorList>
            <person name="Mahan K.M."/>
        </authorList>
    </citation>
    <scope>NUCLEOTIDE SEQUENCE</scope>
    <source>
        <strain evidence="11">UTEX B ZZ1240</strain>
    </source>
</reference>
<evidence type="ECO:0000256" key="5">
    <source>
        <dbReference type="ARBA" id="ARBA00022884"/>
    </source>
</evidence>
<dbReference type="InterPro" id="IPR007504">
    <property type="entry name" value="H/ACA_rnp_Gar1/Naf1"/>
</dbReference>
<dbReference type="GO" id="GO:0009507">
    <property type="term" value="C:chloroplast"/>
    <property type="evidence" value="ECO:0007669"/>
    <property type="project" value="UniProtKB-SubCell"/>
</dbReference>
<evidence type="ECO:0000256" key="9">
    <source>
        <dbReference type="RuleBase" id="RU364004"/>
    </source>
</evidence>
<evidence type="ECO:0000256" key="2">
    <source>
        <dbReference type="ARBA" id="ARBA00004604"/>
    </source>
</evidence>
<evidence type="ECO:0000256" key="3">
    <source>
        <dbReference type="ARBA" id="ARBA00022517"/>
    </source>
</evidence>
<sequence>MSRPPRGRGGFRGRGPPGRGGSFGGRGRGRGGYDEGPPSEVVELGIFVHACEGEMVYKLTNSMVPYFNAGAYLENKTKIGKVDEILGPINGSYFTVKPDGGVNATSFKDGDKVFIGPDKLLPMSRFTGASD</sequence>
<keyword evidence="3 9" id="KW-0690">Ribosome biogenesis</keyword>
<comment type="subunit">
    <text evidence="9">Component of the small nucleolar ribonucleoprotein particles containing H/ACA-type snoRNAs (H/ACA snoRNPs).</text>
</comment>
<evidence type="ECO:0000256" key="8">
    <source>
        <dbReference type="ARBA" id="ARBA00038293"/>
    </source>
</evidence>
<gene>
    <name evidence="11" type="ORF">JKP88DRAFT_166298</name>
</gene>
<comment type="similarity">
    <text evidence="8 9">Belongs to the GAR1 family.</text>
</comment>
<feature type="region of interest" description="Disordered" evidence="10">
    <location>
        <begin position="1"/>
        <end position="36"/>
    </location>
</feature>
<comment type="function">
    <text evidence="9">Required for ribosome biogenesis. Part of a complex which catalyzes pseudouridylation of rRNA. This involves the isomerization of uridine such that the ribose is subsequently attached to C5, instead of the normal N1. Pseudouridine ("psi") residues may serve to stabilize the conformation of rRNAs.</text>
</comment>
<name>A0A835YSJ1_9STRA</name>
<evidence type="ECO:0000256" key="7">
    <source>
        <dbReference type="ARBA" id="ARBA00023274"/>
    </source>
</evidence>
<dbReference type="GO" id="GO:0031429">
    <property type="term" value="C:box H/ACA snoRNP complex"/>
    <property type="evidence" value="ECO:0007669"/>
    <property type="project" value="TreeGrafter"/>
</dbReference>
<dbReference type="Proteomes" id="UP000664859">
    <property type="component" value="Unassembled WGS sequence"/>
</dbReference>
<organism evidence="11 12">
    <name type="scientific">Tribonema minus</name>
    <dbReference type="NCBI Taxonomy" id="303371"/>
    <lineage>
        <taxon>Eukaryota</taxon>
        <taxon>Sar</taxon>
        <taxon>Stramenopiles</taxon>
        <taxon>Ochrophyta</taxon>
        <taxon>PX clade</taxon>
        <taxon>Xanthophyceae</taxon>
        <taxon>Tribonematales</taxon>
        <taxon>Tribonemataceae</taxon>
        <taxon>Tribonema</taxon>
    </lineage>
</organism>
<evidence type="ECO:0000256" key="10">
    <source>
        <dbReference type="SAM" id="MobiDB-lite"/>
    </source>
</evidence>
<keyword evidence="4 9" id="KW-0698">rRNA processing</keyword>
<evidence type="ECO:0000256" key="1">
    <source>
        <dbReference type="ARBA" id="ARBA00004229"/>
    </source>
</evidence>
<comment type="subcellular location">
    <subcellularLocation>
        <location evidence="2 9">Nucleus</location>
        <location evidence="2 9">Nucleolus</location>
    </subcellularLocation>
    <subcellularLocation>
        <location evidence="1">Plastid</location>
        <location evidence="1">Chloroplast</location>
    </subcellularLocation>
</comment>
<dbReference type="PANTHER" id="PTHR23237">
    <property type="entry name" value="NUCLEOLAR PROTEIN FAMILY A MEMBER 1 SNORNP PROTEIN GAR1"/>
    <property type="match status" value="1"/>
</dbReference>
<dbReference type="GO" id="GO:0034513">
    <property type="term" value="F:box H/ACA snoRNA binding"/>
    <property type="evidence" value="ECO:0007669"/>
    <property type="project" value="TreeGrafter"/>
</dbReference>
<feature type="compositionally biased region" description="Basic residues" evidence="10">
    <location>
        <begin position="1"/>
        <end position="11"/>
    </location>
</feature>
<keyword evidence="12" id="KW-1185">Reference proteome</keyword>
<dbReference type="Pfam" id="PF04410">
    <property type="entry name" value="Gar1"/>
    <property type="match status" value="1"/>
</dbReference>
<dbReference type="PANTHER" id="PTHR23237:SF6">
    <property type="entry name" value="H_ACA RIBONUCLEOPROTEIN COMPLEX SUBUNIT 1"/>
    <property type="match status" value="1"/>
</dbReference>
<protein>
    <recommendedName>
        <fullName evidence="9">H/ACA ribonucleoprotein complex subunit</fullName>
    </recommendedName>
</protein>
<accession>A0A835YSJ1</accession>
<dbReference type="Gene3D" id="2.40.10.230">
    <property type="entry name" value="Probable tRNA pseudouridine synthase domain"/>
    <property type="match status" value="1"/>
</dbReference>
<keyword evidence="6 9" id="KW-0539">Nucleus</keyword>
<dbReference type="InterPro" id="IPR038664">
    <property type="entry name" value="Gar1/Naf1_Cbf5-bd_sf"/>
</dbReference>
<dbReference type="OrthoDB" id="2187159at2759"/>
<keyword evidence="7 9" id="KW-0687">Ribonucleoprotein</keyword>
<keyword evidence="5 9" id="KW-0694">RNA-binding</keyword>
<comment type="caution">
    <text evidence="11">The sequence shown here is derived from an EMBL/GenBank/DDBJ whole genome shotgun (WGS) entry which is preliminary data.</text>
</comment>
<evidence type="ECO:0000313" key="11">
    <source>
        <dbReference type="EMBL" id="KAG5180812.1"/>
    </source>
</evidence>
<proteinExistence type="inferred from homology"/>
<evidence type="ECO:0000313" key="12">
    <source>
        <dbReference type="Proteomes" id="UP000664859"/>
    </source>
</evidence>
<dbReference type="AlphaFoldDB" id="A0A835YSJ1"/>
<dbReference type="FunFam" id="2.40.10.230:FF:000001">
    <property type="entry name" value="H/ACA ribonucleoprotein complex subunit"/>
    <property type="match status" value="1"/>
</dbReference>